<dbReference type="InterPro" id="IPR013094">
    <property type="entry name" value="AB_hydrolase_3"/>
</dbReference>
<accession>A0AAE5X5I2</accession>
<feature type="signal peptide" evidence="2">
    <location>
        <begin position="1"/>
        <end position="23"/>
    </location>
</feature>
<organism evidence="4 6">
    <name type="scientific">Bradyrhizobium guangzhouense</name>
    <dbReference type="NCBI Taxonomy" id="1325095"/>
    <lineage>
        <taxon>Bacteria</taxon>
        <taxon>Pseudomonadati</taxon>
        <taxon>Pseudomonadota</taxon>
        <taxon>Alphaproteobacteria</taxon>
        <taxon>Hyphomicrobiales</taxon>
        <taxon>Nitrobacteraceae</taxon>
        <taxon>Bradyrhizobium</taxon>
    </lineage>
</organism>
<dbReference type="InterPro" id="IPR050300">
    <property type="entry name" value="GDXG_lipolytic_enzyme"/>
</dbReference>
<evidence type="ECO:0000256" key="2">
    <source>
        <dbReference type="SAM" id="SignalP"/>
    </source>
</evidence>
<keyword evidence="7" id="KW-1185">Reference proteome</keyword>
<dbReference type="AlphaFoldDB" id="A0AAE5X5I2"/>
<evidence type="ECO:0000313" key="5">
    <source>
        <dbReference type="EMBL" id="RXH15809.1"/>
    </source>
</evidence>
<dbReference type="Gene3D" id="3.40.50.1820">
    <property type="entry name" value="alpha/beta hydrolase"/>
    <property type="match status" value="1"/>
</dbReference>
<reference evidence="4 6" key="1">
    <citation type="submission" date="2018-06" db="EMBL/GenBank/DDBJ databases">
        <title>Comparative genomics of rhizobia nodulating Arachis hypogaea in China.</title>
        <authorList>
            <person name="Li Y."/>
        </authorList>
    </citation>
    <scope>NUCLEOTIDE SEQUENCE [LARGE SCALE GENOMIC DNA]</scope>
    <source>
        <strain evidence="4 6">CCBAU 51670</strain>
    </source>
</reference>
<dbReference type="EMBL" id="RDQZ01000004">
    <property type="protein sequence ID" value="RXH15809.1"/>
    <property type="molecule type" value="Genomic_DNA"/>
</dbReference>
<evidence type="ECO:0000259" key="3">
    <source>
        <dbReference type="Pfam" id="PF07859"/>
    </source>
</evidence>
<evidence type="ECO:0000313" key="7">
    <source>
        <dbReference type="Proteomes" id="UP000290401"/>
    </source>
</evidence>
<dbReference type="PANTHER" id="PTHR48081">
    <property type="entry name" value="AB HYDROLASE SUPERFAMILY PROTEIN C4A8.06C"/>
    <property type="match status" value="1"/>
</dbReference>
<dbReference type="KEGG" id="bgz:XH91_29640"/>
<name>A0AAE5X5I2_9BRAD</name>
<dbReference type="Pfam" id="PF07859">
    <property type="entry name" value="Abhydrolase_3"/>
    <property type="match status" value="1"/>
</dbReference>
<feature type="chain" id="PRO_5041989234" evidence="2">
    <location>
        <begin position="24"/>
        <end position="344"/>
    </location>
</feature>
<keyword evidence="2" id="KW-0732">Signal</keyword>
<dbReference type="GO" id="GO:0016787">
    <property type="term" value="F:hydrolase activity"/>
    <property type="evidence" value="ECO:0007669"/>
    <property type="project" value="UniProtKB-KW"/>
</dbReference>
<dbReference type="SUPFAM" id="SSF53474">
    <property type="entry name" value="alpha/beta-Hydrolases"/>
    <property type="match status" value="1"/>
</dbReference>
<dbReference type="PANTHER" id="PTHR48081:SF8">
    <property type="entry name" value="ALPHA_BETA HYDROLASE FOLD-3 DOMAIN-CONTAINING PROTEIN-RELATED"/>
    <property type="match status" value="1"/>
</dbReference>
<dbReference type="Proteomes" id="UP000290401">
    <property type="component" value="Unassembled WGS sequence"/>
</dbReference>
<dbReference type="Proteomes" id="UP000288972">
    <property type="component" value="Chromosome"/>
</dbReference>
<sequence>MRCPPIPALVLGATLAMTQIATAAPDAATDPRIDPKVRSFLSEVNKDSSPFWTRPGPQVRAVLTGLQGKTPVDLSGVIISERTISENGQSVKLYIMKPEKVAGRPPVLLFIHGGVWIAGDFENHKRLVRDLVVGSGAAAVFVEYTPIPDAIFPTQVEQSYAAAKWVTEHGAEIGLDGSRLAVAGNSVGGDMSAALTLMAKDRGGPNIRLQVLLIPATDTNFETQSYREFDTGRFLARAFMQFGWDIYAPDEKTRSNPYAVPMRASIDQLRGLPPALVITAENDPLRDEGEAYARKLKEAGVAVTATRYNGTIHDFVLLNGINTVPSTQAALKQASEAIRDALKP</sequence>
<dbReference type="InterPro" id="IPR029058">
    <property type="entry name" value="AB_hydrolase_fold"/>
</dbReference>
<dbReference type="EMBL" id="CP030053">
    <property type="protein sequence ID" value="QAU49111.1"/>
    <property type="molecule type" value="Genomic_DNA"/>
</dbReference>
<gene>
    <name evidence="5" type="ORF">EAS56_07205</name>
    <name evidence="4" type="ORF">XH91_29640</name>
</gene>
<keyword evidence="1 4" id="KW-0378">Hydrolase</keyword>
<reference evidence="5 7" key="2">
    <citation type="submission" date="2018-10" db="EMBL/GenBank/DDBJ databases">
        <title>Bradyrhizobium sp. nov., effective nodules isolated from peanut in China.</title>
        <authorList>
            <person name="Li Y."/>
        </authorList>
    </citation>
    <scope>NUCLEOTIDE SEQUENCE [LARGE SCALE GENOMIC DNA]</scope>
    <source>
        <strain evidence="5 7">CCBAU 53426</strain>
    </source>
</reference>
<evidence type="ECO:0000256" key="1">
    <source>
        <dbReference type="ARBA" id="ARBA00022801"/>
    </source>
</evidence>
<evidence type="ECO:0000313" key="4">
    <source>
        <dbReference type="EMBL" id="QAU49111.1"/>
    </source>
</evidence>
<proteinExistence type="predicted"/>
<protein>
    <submittedName>
        <fullName evidence="4">Alpha/beta hydrolase</fullName>
    </submittedName>
</protein>
<evidence type="ECO:0000313" key="6">
    <source>
        <dbReference type="Proteomes" id="UP000288972"/>
    </source>
</evidence>
<feature type="domain" description="Alpha/beta hydrolase fold-3" evidence="3">
    <location>
        <begin position="108"/>
        <end position="316"/>
    </location>
</feature>